<evidence type="ECO:0000313" key="2">
    <source>
        <dbReference type="EMBL" id="TFV74740.1"/>
    </source>
</evidence>
<sequence length="100" mass="10991">MAAMYEFLRALTASDSEFLRRWRSYPHCHFPHLHCHFPRKRGIQYAAAHRSIIAVSGILGRLVEPGDDSGNAATPPPATSAPPSSARSRTRRAARTGSAH</sequence>
<accession>A0A4Y9P2X6</accession>
<gene>
    <name evidence="2" type="ORF">E4K64_18055</name>
</gene>
<dbReference type="Proteomes" id="UP000297700">
    <property type="component" value="Unassembled WGS sequence"/>
</dbReference>
<feature type="region of interest" description="Disordered" evidence="1">
    <location>
        <begin position="64"/>
        <end position="100"/>
    </location>
</feature>
<protein>
    <submittedName>
        <fullName evidence="2">Uncharacterized protein</fullName>
    </submittedName>
</protein>
<reference evidence="2 3" key="1">
    <citation type="submission" date="2019-03" db="EMBL/GenBank/DDBJ databases">
        <title>Bradyrhizobium strains diversity.</title>
        <authorList>
            <person name="Urquiaga M.C.O."/>
            <person name="Hungria M."/>
            <person name="Delamuta J.R.M."/>
            <person name="Klepa M.S."/>
        </authorList>
    </citation>
    <scope>NUCLEOTIDE SEQUENCE [LARGE SCALE GENOMIC DNA]</scope>
    <source>
        <strain evidence="2 3">CNPSo 3426</strain>
    </source>
</reference>
<evidence type="ECO:0000313" key="3">
    <source>
        <dbReference type="Proteomes" id="UP000297700"/>
    </source>
</evidence>
<dbReference type="EMBL" id="SPQS01000009">
    <property type="protein sequence ID" value="TFV74740.1"/>
    <property type="molecule type" value="Genomic_DNA"/>
</dbReference>
<name>A0A4Y9P2X6_9BRAD</name>
<organism evidence="2 3">
    <name type="scientific">Bradyrhizobium frederickii</name>
    <dbReference type="NCBI Taxonomy" id="2560054"/>
    <lineage>
        <taxon>Bacteria</taxon>
        <taxon>Pseudomonadati</taxon>
        <taxon>Pseudomonadota</taxon>
        <taxon>Alphaproteobacteria</taxon>
        <taxon>Hyphomicrobiales</taxon>
        <taxon>Nitrobacteraceae</taxon>
        <taxon>Bradyrhizobium</taxon>
    </lineage>
</organism>
<proteinExistence type="predicted"/>
<evidence type="ECO:0000256" key="1">
    <source>
        <dbReference type="SAM" id="MobiDB-lite"/>
    </source>
</evidence>
<dbReference type="AlphaFoldDB" id="A0A4Y9P2X6"/>
<comment type="caution">
    <text evidence="2">The sequence shown here is derived from an EMBL/GenBank/DDBJ whole genome shotgun (WGS) entry which is preliminary data.</text>
</comment>